<gene>
    <name evidence="1" type="ORF">FHS77_000209</name>
</gene>
<dbReference type="AlphaFoldDB" id="A0A841LZZ4"/>
<evidence type="ECO:0000313" key="1">
    <source>
        <dbReference type="EMBL" id="MBB6259701.1"/>
    </source>
</evidence>
<keyword evidence="2" id="KW-1185">Reference proteome</keyword>
<organism evidence="1 2">
    <name type="scientific">Paenochrobactrum gallinarii</name>
    <dbReference type="NCBI Taxonomy" id="643673"/>
    <lineage>
        <taxon>Bacteria</taxon>
        <taxon>Pseudomonadati</taxon>
        <taxon>Pseudomonadota</taxon>
        <taxon>Alphaproteobacteria</taxon>
        <taxon>Hyphomicrobiales</taxon>
        <taxon>Brucellaceae</taxon>
        <taxon>Paenochrobactrum</taxon>
    </lineage>
</organism>
<dbReference type="RefSeq" id="WP_184218721.1">
    <property type="nucleotide sequence ID" value="NZ_JACIIU010000001.1"/>
</dbReference>
<sequence length="104" mass="11616">MSSTTETPKTDLPVHLIIADVWNEGSDESIEVHLLLTNKEDENLVDLALSILAEEGYHEAELLEVGTIEDQPDEEPHRSAWETARGGEVALIEFDGDDEEEDEE</sequence>
<evidence type="ECO:0000313" key="2">
    <source>
        <dbReference type="Proteomes" id="UP000555393"/>
    </source>
</evidence>
<name>A0A841LZZ4_9HYPH</name>
<reference evidence="1 2" key="1">
    <citation type="submission" date="2020-08" db="EMBL/GenBank/DDBJ databases">
        <title>Genomic Encyclopedia of Type Strains, Phase IV (KMG-IV): sequencing the most valuable type-strain genomes for metagenomic binning, comparative biology and taxonomic classification.</title>
        <authorList>
            <person name="Goeker M."/>
        </authorList>
    </citation>
    <scope>NUCLEOTIDE SEQUENCE [LARGE SCALE GENOMIC DNA]</scope>
    <source>
        <strain evidence="1 2">DSM 22336</strain>
    </source>
</reference>
<accession>A0A841LZZ4</accession>
<protein>
    <submittedName>
        <fullName evidence="1">Uncharacterized protein</fullName>
    </submittedName>
</protein>
<dbReference type="Proteomes" id="UP000555393">
    <property type="component" value="Unassembled WGS sequence"/>
</dbReference>
<comment type="caution">
    <text evidence="1">The sequence shown here is derived from an EMBL/GenBank/DDBJ whole genome shotgun (WGS) entry which is preliminary data.</text>
</comment>
<dbReference type="EMBL" id="JACIIU010000001">
    <property type="protein sequence ID" value="MBB6259701.1"/>
    <property type="molecule type" value="Genomic_DNA"/>
</dbReference>
<proteinExistence type="predicted"/>